<dbReference type="Proteomes" id="UP000722485">
    <property type="component" value="Unassembled WGS sequence"/>
</dbReference>
<accession>A0A9P5H015</accession>
<reference evidence="2" key="1">
    <citation type="submission" date="2020-03" db="EMBL/GenBank/DDBJ databases">
        <title>Draft Genome Sequence of Cylindrodendrum hubeiense.</title>
        <authorList>
            <person name="Buettner E."/>
            <person name="Kellner H."/>
        </authorList>
    </citation>
    <scope>NUCLEOTIDE SEQUENCE</scope>
    <source>
        <strain evidence="2">IHI 201604</strain>
    </source>
</reference>
<evidence type="ECO:0000313" key="3">
    <source>
        <dbReference type="Proteomes" id="UP000722485"/>
    </source>
</evidence>
<dbReference type="AlphaFoldDB" id="A0A9P5H015"/>
<dbReference type="EMBL" id="JAANBB010000284">
    <property type="protein sequence ID" value="KAF7544823.1"/>
    <property type="molecule type" value="Genomic_DNA"/>
</dbReference>
<dbReference type="PANTHER" id="PTHR33481:SF1">
    <property type="entry name" value="ENDONUCLEASE_EXONUCLEASE_PHOSPHATASE DOMAIN-CONTAINING PROTEIN-RELATED"/>
    <property type="match status" value="1"/>
</dbReference>
<organism evidence="2 3">
    <name type="scientific">Cylindrodendrum hubeiense</name>
    <dbReference type="NCBI Taxonomy" id="595255"/>
    <lineage>
        <taxon>Eukaryota</taxon>
        <taxon>Fungi</taxon>
        <taxon>Dikarya</taxon>
        <taxon>Ascomycota</taxon>
        <taxon>Pezizomycotina</taxon>
        <taxon>Sordariomycetes</taxon>
        <taxon>Hypocreomycetidae</taxon>
        <taxon>Hypocreales</taxon>
        <taxon>Nectriaceae</taxon>
        <taxon>Cylindrodendrum</taxon>
    </lineage>
</organism>
<gene>
    <name evidence="2" type="ORF">G7Z17_g9649</name>
</gene>
<sequence length="491" mass="53889">MFTIMSSNTTPSATTITTDRIALTTPFEQPRNCQSKWKSTSVAWTKDGSGSAVPVLLSDPITSCYPSGWDNAAIASQSRFHFRPAVCPTGWVYQKMALDMDSSPAASTAYCCASGYTFSTFVWERQLASTLVPNQCGQWVKSITTGSGGDDTITVGMSDLGKYDDSSTPTGTLMIHQAWAITWSSSDRANLTPQPPTLTRGETVPSWQPHETVTDNGTVTESPDDHQGNIPTSAGWFLMAGLPVVVNGRSAPWWTKDCAKAHTQYQAAKRRDPEEQGPAVLARDNFHKIVKNAKIDFWRDIINNAVTNADSFRIAGWVRTQSAFQPPPLQVGDVVFETQINKANALREATLERLDAGDNIEDPWAPLSNVPSLSFSTLVSVEEAEDVTTKTGSTSPGTDNMTTAVIQACWPVIEDYIRWLYERYLCLGHHPKAFKCAEVIMIPKTGERDLPSPRAWRPISLGWKRRKDHNLGSRGGILILHVIRTAAPSHG</sequence>
<evidence type="ECO:0000313" key="2">
    <source>
        <dbReference type="EMBL" id="KAF7544823.1"/>
    </source>
</evidence>
<keyword evidence="3" id="KW-1185">Reference proteome</keyword>
<name>A0A9P5H015_9HYPO</name>
<protein>
    <submittedName>
        <fullName evidence="2">Uncharacterized protein</fullName>
    </submittedName>
</protein>
<evidence type="ECO:0000256" key="1">
    <source>
        <dbReference type="SAM" id="MobiDB-lite"/>
    </source>
</evidence>
<comment type="caution">
    <text evidence="2">The sequence shown here is derived from an EMBL/GenBank/DDBJ whole genome shotgun (WGS) entry which is preliminary data.</text>
</comment>
<proteinExistence type="predicted"/>
<dbReference type="OrthoDB" id="4364105at2759"/>
<feature type="region of interest" description="Disordered" evidence="1">
    <location>
        <begin position="193"/>
        <end position="228"/>
    </location>
</feature>
<feature type="compositionally biased region" description="Polar residues" evidence="1">
    <location>
        <begin position="205"/>
        <end position="221"/>
    </location>
</feature>
<dbReference type="PANTHER" id="PTHR33481">
    <property type="entry name" value="REVERSE TRANSCRIPTASE"/>
    <property type="match status" value="1"/>
</dbReference>